<keyword evidence="1" id="KW-0472">Membrane</keyword>
<accession>A0ABQ5YLZ5</accession>
<dbReference type="EMBL" id="BSOJ01000004">
    <property type="protein sequence ID" value="GLR25137.1"/>
    <property type="molecule type" value="Genomic_DNA"/>
</dbReference>
<feature type="transmembrane region" description="Helical" evidence="1">
    <location>
        <begin position="961"/>
        <end position="980"/>
    </location>
</feature>
<keyword evidence="3" id="KW-1185">Reference proteome</keyword>
<dbReference type="InterPro" id="IPR001036">
    <property type="entry name" value="Acrflvin-R"/>
</dbReference>
<name>A0ABQ5YLZ5_9BURK</name>
<feature type="transmembrane region" description="Helical" evidence="1">
    <location>
        <begin position="535"/>
        <end position="554"/>
    </location>
</feature>
<gene>
    <name evidence="2" type="primary">nolG</name>
    <name evidence="2" type="ORF">GCM10007875_02240</name>
</gene>
<dbReference type="SUPFAM" id="SSF82866">
    <property type="entry name" value="Multidrug efflux transporter AcrB transmembrane domain"/>
    <property type="match status" value="2"/>
</dbReference>
<feature type="transmembrane region" description="Helical" evidence="1">
    <location>
        <begin position="431"/>
        <end position="453"/>
    </location>
</feature>
<feature type="transmembrane region" description="Helical" evidence="1">
    <location>
        <begin position="459"/>
        <end position="481"/>
    </location>
</feature>
<dbReference type="PRINTS" id="PR00702">
    <property type="entry name" value="ACRIFLAVINRP"/>
</dbReference>
<evidence type="ECO:0000256" key="1">
    <source>
        <dbReference type="SAM" id="Phobius"/>
    </source>
</evidence>
<feature type="transmembrane region" description="Helical" evidence="1">
    <location>
        <begin position="338"/>
        <end position="356"/>
    </location>
</feature>
<dbReference type="Gene3D" id="1.20.1640.10">
    <property type="entry name" value="Multidrug efflux transporter AcrB transmembrane domain"/>
    <property type="match status" value="2"/>
</dbReference>
<dbReference type="SUPFAM" id="SSF82693">
    <property type="entry name" value="Multidrug efflux transporter AcrB pore domain, PN1, PN2, PC1 and PC2 subdomains"/>
    <property type="match status" value="3"/>
</dbReference>
<keyword evidence="1" id="KW-0812">Transmembrane</keyword>
<evidence type="ECO:0000313" key="3">
    <source>
        <dbReference type="Proteomes" id="UP001156664"/>
    </source>
</evidence>
<sequence>MWFTRISIGNPVMATMMMAALLVLGLFAYNRLPVDQFPELNFPVVVVTAEYPGASPEIVESELARPLEEVINTISGLKTLSSRSFEGRVLVIAEFDLLTNSVTAATEVREKVASIRPTLRDEIKDPVITRFNPDDFPIASVLVEPVGNKSLRELTLLTEQTIKKRLEIVHGVGAANVVGGSTRQLLIQVRPAALERTGVTVGQVLSVLQRDNQTLPMGNLKTTQSEFVVELNSRLHNVNDFNNLIVANSNGRPVRLGEVADIRDGEKDLDSIALVNGKPVISVDILKGQDANSVQVVDDLRASLPDIEKELQGQVKLSLARDQSKPIRNSLNDVKKTLIEGALLTVVIVFLFLGSWRSTVITGLTLPISLIGTFSVIYAMGFTINLLTLLAMSICVGLLIDDAIVVRENIVRHLNMGKPHRQAALDGTREIGLAVLATTFSIVAVFLPVGFMGGIIGQFFHQFGITVASAVLLSMFVSFTLDPMLSAVWYDPQAHGQKIKGPLGRLLDAFQTLMLRLENQYVRLLKWGLRWPKTVLLMALLTFVGSFGLLKFVGVEFTPQVDNSEFNIQFNTPEGSSLDLTRSKALQVEQAVRTLPGIDYIYTTVNTGFSGGKNTATVYVRLVPRKDRPLSVSQMSAELRPKLKQIAGVEITQVGQQMSVSSGKPIQVSILGPKLDELARLSNKVMALMKEDPHLVDLESSLKPTKPTVRINLDRNKLADYGLDVQAVNNAIRPLLAGQTVSTWRAPNDENYDVVVQLPDSDRQSVNQLANLPIGNARGVDGKPGALLALKDVADLQTTYAAAQINRKYLSREVLLSANVQNAAAGTVSNTLQAKIAKLTLPPGYRITYGGSTKDIQDTLSFALQALALAIIFIYLILASQFASFAQPLVIMMSLPLSLIGVILSLLVFGSTLNIFSIIGFVMLMGLVTKNAILLVDFVNQSLKKGVTIHDSLVKAAETRLRPILMTTLAMVFGMLPLALAQGEGSEQRSPMAHAVIGGVITSTLLTLLVVPVLISLLENHKLRKLAKRNEKQAGNTPDLLK</sequence>
<feature type="transmembrane region" description="Helical" evidence="1">
    <location>
        <begin position="992"/>
        <end position="1018"/>
    </location>
</feature>
<dbReference type="PANTHER" id="PTHR32063:SF0">
    <property type="entry name" value="SWARMING MOTILITY PROTEIN SWRC"/>
    <property type="match status" value="1"/>
</dbReference>
<dbReference type="Gene3D" id="3.30.70.1430">
    <property type="entry name" value="Multidrug efflux transporter AcrB pore domain"/>
    <property type="match status" value="2"/>
</dbReference>
<dbReference type="Pfam" id="PF00873">
    <property type="entry name" value="ACR_tran"/>
    <property type="match status" value="1"/>
</dbReference>
<keyword evidence="1" id="KW-1133">Transmembrane helix</keyword>
<evidence type="ECO:0000313" key="2">
    <source>
        <dbReference type="EMBL" id="GLR25137.1"/>
    </source>
</evidence>
<dbReference type="Gene3D" id="3.30.70.1440">
    <property type="entry name" value="Multidrug efflux transporter AcrB pore domain"/>
    <property type="match status" value="1"/>
</dbReference>
<dbReference type="Gene3D" id="3.30.2090.10">
    <property type="entry name" value="Multidrug efflux transporter AcrB TolC docking domain, DN and DC subdomains"/>
    <property type="match status" value="2"/>
</dbReference>
<dbReference type="InterPro" id="IPR027463">
    <property type="entry name" value="AcrB_DN_DC_subdom"/>
</dbReference>
<dbReference type="RefSeq" id="WP_284279455.1">
    <property type="nucleotide sequence ID" value="NZ_BSOJ01000004.1"/>
</dbReference>
<comment type="caution">
    <text evidence="2">The sequence shown here is derived from an EMBL/GenBank/DDBJ whole genome shotgun (WGS) entry which is preliminary data.</text>
</comment>
<feature type="transmembrane region" description="Helical" evidence="1">
    <location>
        <begin position="12"/>
        <end position="29"/>
    </location>
</feature>
<dbReference type="PANTHER" id="PTHR32063">
    <property type="match status" value="1"/>
</dbReference>
<protein>
    <submittedName>
        <fullName evidence="2">Nodulation protein NolG</fullName>
    </submittedName>
</protein>
<dbReference type="Proteomes" id="UP001156664">
    <property type="component" value="Unassembled WGS sequence"/>
</dbReference>
<reference evidence="3" key="1">
    <citation type="journal article" date="2019" name="Int. J. Syst. Evol. Microbiol.">
        <title>The Global Catalogue of Microorganisms (GCM) 10K type strain sequencing project: providing services to taxonomists for standard genome sequencing and annotation.</title>
        <authorList>
            <consortium name="The Broad Institute Genomics Platform"/>
            <consortium name="The Broad Institute Genome Sequencing Center for Infectious Disease"/>
            <person name="Wu L."/>
            <person name="Ma J."/>
        </authorList>
    </citation>
    <scope>NUCLEOTIDE SEQUENCE [LARGE SCALE GENOMIC DNA]</scope>
    <source>
        <strain evidence="3">NBRC 105857</strain>
    </source>
</reference>
<proteinExistence type="predicted"/>
<dbReference type="Gene3D" id="3.30.70.1320">
    <property type="entry name" value="Multidrug efflux transporter AcrB pore domain like"/>
    <property type="match status" value="1"/>
</dbReference>
<dbReference type="SUPFAM" id="SSF82714">
    <property type="entry name" value="Multidrug efflux transporter AcrB TolC docking domain, DN and DC subdomains"/>
    <property type="match status" value="2"/>
</dbReference>
<organism evidence="2 3">
    <name type="scientific">Limnobacter litoralis</name>
    <dbReference type="NCBI Taxonomy" id="481366"/>
    <lineage>
        <taxon>Bacteria</taxon>
        <taxon>Pseudomonadati</taxon>
        <taxon>Pseudomonadota</taxon>
        <taxon>Betaproteobacteria</taxon>
        <taxon>Burkholderiales</taxon>
        <taxon>Burkholderiaceae</taxon>
        <taxon>Limnobacter</taxon>
    </lineage>
</organism>
<feature type="transmembrane region" description="Helical" evidence="1">
    <location>
        <begin position="860"/>
        <end position="878"/>
    </location>
</feature>
<feature type="transmembrane region" description="Helical" evidence="1">
    <location>
        <begin position="376"/>
        <end position="400"/>
    </location>
</feature>